<gene>
    <name evidence="5" type="ORF">COT49_03150</name>
</gene>
<comment type="subunit">
    <text evidence="2">Homotetramer.</text>
</comment>
<name>A0A2H0XD66_UNCKA</name>
<comment type="caution">
    <text evidence="5">The sequence shown here is derived from an EMBL/GenBank/DDBJ whole genome shotgun (WGS) entry which is preliminary data.</text>
</comment>
<dbReference type="InterPro" id="IPR012340">
    <property type="entry name" value="NA-bd_OB-fold"/>
</dbReference>
<dbReference type="Gene3D" id="2.40.50.140">
    <property type="entry name" value="Nucleic acid-binding proteins"/>
    <property type="match status" value="1"/>
</dbReference>
<feature type="region of interest" description="Disordered" evidence="4">
    <location>
        <begin position="118"/>
        <end position="156"/>
    </location>
</feature>
<dbReference type="AlphaFoldDB" id="A0A2H0XD66"/>
<proteinExistence type="inferred from homology"/>
<dbReference type="EMBL" id="PEYT01000027">
    <property type="protein sequence ID" value="PIS22876.1"/>
    <property type="molecule type" value="Genomic_DNA"/>
</dbReference>
<evidence type="ECO:0000256" key="3">
    <source>
        <dbReference type="RuleBase" id="RU000524"/>
    </source>
</evidence>
<dbReference type="PANTHER" id="PTHR10302">
    <property type="entry name" value="SINGLE-STRANDED DNA-BINDING PROTEIN"/>
    <property type="match status" value="1"/>
</dbReference>
<keyword evidence="1 2" id="KW-0238">DNA-binding</keyword>
<evidence type="ECO:0000256" key="1">
    <source>
        <dbReference type="ARBA" id="ARBA00023125"/>
    </source>
</evidence>
<organism evidence="5 6">
    <name type="scientific">candidate division WWE3 bacterium CG08_land_8_20_14_0_20_40_13</name>
    <dbReference type="NCBI Taxonomy" id="1975084"/>
    <lineage>
        <taxon>Bacteria</taxon>
        <taxon>Katanobacteria</taxon>
    </lineage>
</organism>
<evidence type="ECO:0000256" key="2">
    <source>
        <dbReference type="HAMAP-Rule" id="MF_00984"/>
    </source>
</evidence>
<accession>A0A2H0XD66</accession>
<sequence length="156" mass="17470">MSRSINQATILGNLTRDPEMRYTPSGAAVTSFGVATNRSWKTQDGSVREETEFHNIVAWNKLAELCSQLLQKGTRVYVQGRLQTRSWDDTSGAKHYKTEVIADDMVVLDRMRPLPGGAVSEEVVHDRVPEAPESPKEEKPQVEELKEDVAGEEIPF</sequence>
<reference evidence="6" key="1">
    <citation type="submission" date="2017-09" db="EMBL/GenBank/DDBJ databases">
        <title>Depth-based differentiation of microbial function through sediment-hosted aquifers and enrichment of novel symbionts in the deep terrestrial subsurface.</title>
        <authorList>
            <person name="Probst A.J."/>
            <person name="Ladd B."/>
            <person name="Jarett J.K."/>
            <person name="Geller-Mcgrath D.E."/>
            <person name="Sieber C.M.K."/>
            <person name="Emerson J.B."/>
            <person name="Anantharaman K."/>
            <person name="Thomas B.C."/>
            <person name="Malmstrom R."/>
            <person name="Stieglmeier M."/>
            <person name="Klingl A."/>
            <person name="Woyke T."/>
            <person name="Ryan C.M."/>
            <person name="Banfield J.F."/>
        </authorList>
    </citation>
    <scope>NUCLEOTIDE SEQUENCE [LARGE SCALE GENOMIC DNA]</scope>
</reference>
<dbReference type="GO" id="GO:0009295">
    <property type="term" value="C:nucleoid"/>
    <property type="evidence" value="ECO:0007669"/>
    <property type="project" value="TreeGrafter"/>
</dbReference>
<dbReference type="Pfam" id="PF00436">
    <property type="entry name" value="SSB"/>
    <property type="match status" value="1"/>
</dbReference>
<dbReference type="NCBIfam" id="TIGR00621">
    <property type="entry name" value="ssb"/>
    <property type="match status" value="1"/>
</dbReference>
<dbReference type="GO" id="GO:0003697">
    <property type="term" value="F:single-stranded DNA binding"/>
    <property type="evidence" value="ECO:0007669"/>
    <property type="project" value="UniProtKB-UniRule"/>
</dbReference>
<dbReference type="HAMAP" id="MF_00984">
    <property type="entry name" value="SSB"/>
    <property type="match status" value="1"/>
</dbReference>
<dbReference type="InterPro" id="IPR011344">
    <property type="entry name" value="ssDNA-bd"/>
</dbReference>
<dbReference type="SUPFAM" id="SSF50249">
    <property type="entry name" value="Nucleic acid-binding proteins"/>
    <property type="match status" value="1"/>
</dbReference>
<dbReference type="CDD" id="cd04496">
    <property type="entry name" value="SSB_OBF"/>
    <property type="match status" value="1"/>
</dbReference>
<dbReference type="InterPro" id="IPR000424">
    <property type="entry name" value="Primosome_PriB/ssb"/>
</dbReference>
<protein>
    <recommendedName>
        <fullName evidence="2 3">Single-stranded DNA-binding protein</fullName>
        <shortName evidence="2">SSB</shortName>
    </recommendedName>
</protein>
<dbReference type="PANTHER" id="PTHR10302:SF27">
    <property type="entry name" value="SINGLE-STRANDED DNA-BINDING PROTEIN"/>
    <property type="match status" value="1"/>
</dbReference>
<evidence type="ECO:0000313" key="5">
    <source>
        <dbReference type="EMBL" id="PIS22876.1"/>
    </source>
</evidence>
<dbReference type="Proteomes" id="UP000230340">
    <property type="component" value="Unassembled WGS sequence"/>
</dbReference>
<evidence type="ECO:0000313" key="6">
    <source>
        <dbReference type="Proteomes" id="UP000230340"/>
    </source>
</evidence>
<comment type="caution">
    <text evidence="2">Lacks conserved residue(s) required for the propagation of feature annotation.</text>
</comment>
<feature type="compositionally biased region" description="Basic and acidic residues" evidence="4">
    <location>
        <begin position="122"/>
        <end position="149"/>
    </location>
</feature>
<dbReference type="PROSITE" id="PS50935">
    <property type="entry name" value="SSB"/>
    <property type="match status" value="1"/>
</dbReference>
<dbReference type="GO" id="GO:0006260">
    <property type="term" value="P:DNA replication"/>
    <property type="evidence" value="ECO:0007669"/>
    <property type="project" value="InterPro"/>
</dbReference>
<evidence type="ECO:0000256" key="4">
    <source>
        <dbReference type="SAM" id="MobiDB-lite"/>
    </source>
</evidence>